<comment type="caution">
    <text evidence="1">The sequence shown here is derived from an EMBL/GenBank/DDBJ whole genome shotgun (WGS) entry which is preliminary data.</text>
</comment>
<name>A0ABV6ZRQ8_9HYPH</name>
<dbReference type="RefSeq" id="WP_394315478.1">
    <property type="nucleotide sequence ID" value="NZ_JBHGPK010000049.1"/>
</dbReference>
<dbReference type="Gene3D" id="3.10.450.40">
    <property type="match status" value="1"/>
</dbReference>
<proteinExistence type="predicted"/>
<organism evidence="1 2">
    <name type="scientific">Labrys neptuniae</name>
    <dbReference type="NCBI Taxonomy" id="376174"/>
    <lineage>
        <taxon>Bacteria</taxon>
        <taxon>Pseudomonadati</taxon>
        <taxon>Pseudomonadota</taxon>
        <taxon>Alphaproteobacteria</taxon>
        <taxon>Hyphomicrobiales</taxon>
        <taxon>Xanthobacteraceae</taxon>
        <taxon>Labrys</taxon>
    </lineage>
</organism>
<dbReference type="Proteomes" id="UP001595190">
    <property type="component" value="Unassembled WGS sequence"/>
</dbReference>
<protein>
    <submittedName>
        <fullName evidence="1">Phage baseplate protein</fullName>
    </submittedName>
</protein>
<dbReference type="SUPFAM" id="SSF160719">
    <property type="entry name" value="gpW/gp25-like"/>
    <property type="match status" value="1"/>
</dbReference>
<gene>
    <name evidence="1" type="ORF">ACETRX_35145</name>
</gene>
<reference evidence="1 2" key="1">
    <citation type="submission" date="2024-09" db="EMBL/GenBank/DDBJ databases">
        <title>Description of Labrys sedimenti sp. nov., isolated from a diclofenac-degrading enrichment culture, and genome-based reclassification of Labrys portucalensis as a later heterotypic synonym of Labrys neptuniae.</title>
        <authorList>
            <person name="Tancsics A."/>
            <person name="Csepanyi A."/>
        </authorList>
    </citation>
    <scope>NUCLEOTIDE SEQUENCE [LARGE SCALE GENOMIC DNA]</scope>
    <source>
        <strain evidence="1 2">LMG 23412</strain>
    </source>
</reference>
<evidence type="ECO:0000313" key="1">
    <source>
        <dbReference type="EMBL" id="MFC2254877.1"/>
    </source>
</evidence>
<dbReference type="EMBL" id="JBHGPK010000049">
    <property type="protein sequence ID" value="MFC2254877.1"/>
    <property type="molecule type" value="Genomic_DNA"/>
</dbReference>
<sequence length="85" mass="10205">MPTAPEKCCRIQPYVDRRPDYAIPYITREIWDALAIWEPRIIVDRVAITPEDFGHWRFSVFWHLRSDVAREVLRTDVILPSERRP</sequence>
<accession>A0ABV6ZRQ8</accession>
<evidence type="ECO:0000313" key="2">
    <source>
        <dbReference type="Proteomes" id="UP001595190"/>
    </source>
</evidence>